<evidence type="ECO:0000313" key="1">
    <source>
        <dbReference type="EMBL" id="JAC76646.1"/>
    </source>
</evidence>
<accession>A0A061S1K0</accession>
<sequence>ATCSVVYLHENMLKLPFPVVVLIFLSDILPRPVFSQHRQCVGRACTASGLHPQSKQNRPSWIPYAYKKEGRRAGPANLHEGGNGTELSWVLPRAESHPDYLHRKWSRKRPVGDYEGPETINCQSVEPFKFYILEEAKLPKCEGFDSGSELSRKLGGGRQLVGELFFYWQLQDHPWRTLDPDKAQLVYVPMFITMLVRGLCGPISNALEHVSDVLESNRRYSVNEGKDFMFMSTDYRFVFPLFYGTSPIRRRFHRLTRNFIVAAHLNGKFVRLRSVQGNSRCVVSAPHVSGVALAHCKGNKKTGLSCPGLSNELDFNSFLSRRNITLFMVGQADTRIAYQSRRLIVTQTAHVQPPNYIVGITTKRIIPPPVCEGLDPFKWNGCFTRSTVGPAYEAMLKRSKLSVMAGGDNPSSSRFYDSLALGTPQIILSEGYYDQAAAFRCAVDYSSIAYTLNEVDFTMAPEKSMRDALRLLLKDNASLLHKKWEAQRKAAPDLLWHLPDSRVAQNLLENVYRQCLTNYRGNNDAV</sequence>
<dbReference type="InterPro" id="IPR004263">
    <property type="entry name" value="Exostosin"/>
</dbReference>
<gene>
    <name evidence="1" type="ORF">TSPGSL018_19638</name>
</gene>
<evidence type="ECO:0008006" key="2">
    <source>
        <dbReference type="Google" id="ProtNLM"/>
    </source>
</evidence>
<dbReference type="EMBL" id="GBEZ01008918">
    <property type="protein sequence ID" value="JAC76646.1"/>
    <property type="molecule type" value="Transcribed_RNA"/>
</dbReference>
<dbReference type="GO" id="GO:0016757">
    <property type="term" value="F:glycosyltransferase activity"/>
    <property type="evidence" value="ECO:0007669"/>
    <property type="project" value="InterPro"/>
</dbReference>
<organism evidence="1">
    <name type="scientific">Tetraselmis sp. GSL018</name>
    <dbReference type="NCBI Taxonomy" id="582737"/>
    <lineage>
        <taxon>Eukaryota</taxon>
        <taxon>Viridiplantae</taxon>
        <taxon>Chlorophyta</taxon>
        <taxon>core chlorophytes</taxon>
        <taxon>Chlorodendrophyceae</taxon>
        <taxon>Chlorodendrales</taxon>
        <taxon>Chlorodendraceae</taxon>
        <taxon>Tetraselmis</taxon>
    </lineage>
</organism>
<proteinExistence type="predicted"/>
<dbReference type="AlphaFoldDB" id="A0A061S1K0"/>
<name>A0A061S1K0_9CHLO</name>
<dbReference type="PANTHER" id="PTHR11062">
    <property type="entry name" value="EXOSTOSIN HEPARAN SULFATE GLYCOSYLTRANSFERASE -RELATED"/>
    <property type="match status" value="1"/>
</dbReference>
<reference evidence="1" key="1">
    <citation type="submission" date="2014-05" db="EMBL/GenBank/DDBJ databases">
        <title>The transcriptome of the halophilic microalga Tetraselmis sp. GSL018 isolated from the Great Salt Lake, Utah.</title>
        <authorList>
            <person name="Jinkerson R.E."/>
            <person name="D'Adamo S."/>
            <person name="Posewitz M.C."/>
        </authorList>
    </citation>
    <scope>NUCLEOTIDE SEQUENCE</scope>
    <source>
        <strain evidence="1">GSL018</strain>
    </source>
</reference>
<protein>
    <recommendedName>
        <fullName evidence="2">Exostosin GT47 domain-containing protein</fullName>
    </recommendedName>
</protein>
<feature type="non-terminal residue" evidence="1">
    <location>
        <position position="1"/>
    </location>
</feature>
<dbReference type="PANTHER" id="PTHR11062:SF281">
    <property type="entry name" value="EXOSTOSIN-LIKE 2"/>
    <property type="match status" value="1"/>
</dbReference>